<comment type="subcellular location">
    <subcellularLocation>
        <location evidence="1">Endomembrane system</location>
        <topology evidence="1">Multi-pass membrane protein</topology>
    </subcellularLocation>
</comment>
<dbReference type="Proteomes" id="UP000658613">
    <property type="component" value="Unassembled WGS sequence"/>
</dbReference>
<evidence type="ECO:0000256" key="1">
    <source>
        <dbReference type="ARBA" id="ARBA00004127"/>
    </source>
</evidence>
<accession>A0A931E2K3</accession>
<dbReference type="InterPro" id="IPR003807">
    <property type="entry name" value="DUF202"/>
</dbReference>
<evidence type="ECO:0000313" key="8">
    <source>
        <dbReference type="Proteomes" id="UP000658613"/>
    </source>
</evidence>
<feature type="domain" description="DUF202" evidence="6">
    <location>
        <begin position="6"/>
        <end position="68"/>
    </location>
</feature>
<gene>
    <name evidence="7" type="ORF">IW254_001736</name>
</gene>
<keyword evidence="2 5" id="KW-0812">Transmembrane</keyword>
<evidence type="ECO:0000256" key="5">
    <source>
        <dbReference type="SAM" id="Phobius"/>
    </source>
</evidence>
<sequence>MIQVADEGLQPERTAMSWTRTAAAMMVCSLTLLRWSQPYPTVVFGAIGLLAVVAGVIGLRERAMYRRQAEGLAHERVAANARGVLGMSAAMLVLGAIGMFLVLSV</sequence>
<evidence type="ECO:0000313" key="7">
    <source>
        <dbReference type="EMBL" id="MBG6122767.1"/>
    </source>
</evidence>
<evidence type="ECO:0000256" key="2">
    <source>
        <dbReference type="ARBA" id="ARBA00022692"/>
    </source>
</evidence>
<comment type="caution">
    <text evidence="7">The sequence shown here is derived from an EMBL/GenBank/DDBJ whole genome shotgun (WGS) entry which is preliminary data.</text>
</comment>
<evidence type="ECO:0000256" key="4">
    <source>
        <dbReference type="ARBA" id="ARBA00023136"/>
    </source>
</evidence>
<keyword evidence="4 5" id="KW-0472">Membrane</keyword>
<keyword evidence="3 5" id="KW-1133">Transmembrane helix</keyword>
<dbReference type="Pfam" id="PF02656">
    <property type="entry name" value="DUF202"/>
    <property type="match status" value="1"/>
</dbReference>
<proteinExistence type="predicted"/>
<protein>
    <submittedName>
        <fullName evidence="7">Uncharacterized membrane protein YidH (DUF202 family)</fullName>
    </submittedName>
</protein>
<reference evidence="7" key="1">
    <citation type="submission" date="2020-11" db="EMBL/GenBank/DDBJ databases">
        <title>Sequencing the genomes of 1000 actinobacteria strains.</title>
        <authorList>
            <person name="Klenk H.-P."/>
        </authorList>
    </citation>
    <scope>NUCLEOTIDE SEQUENCE</scope>
    <source>
        <strain evidence="7">DSM 45632</strain>
    </source>
</reference>
<evidence type="ECO:0000259" key="6">
    <source>
        <dbReference type="Pfam" id="PF02656"/>
    </source>
</evidence>
<keyword evidence="8" id="KW-1185">Reference proteome</keyword>
<dbReference type="EMBL" id="JADOUE010000001">
    <property type="protein sequence ID" value="MBG6122767.1"/>
    <property type="molecule type" value="Genomic_DNA"/>
</dbReference>
<organism evidence="7 8">
    <name type="scientific">Corynebacterium aquatimens</name>
    <dbReference type="NCBI Taxonomy" id="1190508"/>
    <lineage>
        <taxon>Bacteria</taxon>
        <taxon>Bacillati</taxon>
        <taxon>Actinomycetota</taxon>
        <taxon>Actinomycetes</taxon>
        <taxon>Mycobacteriales</taxon>
        <taxon>Corynebacteriaceae</taxon>
        <taxon>Corynebacterium</taxon>
    </lineage>
</organism>
<dbReference type="RefSeq" id="WP_196825104.1">
    <property type="nucleotide sequence ID" value="NZ_CP046980.1"/>
</dbReference>
<name>A0A931E2K3_9CORY</name>
<feature type="transmembrane region" description="Helical" evidence="5">
    <location>
        <begin position="80"/>
        <end position="103"/>
    </location>
</feature>
<dbReference type="GO" id="GO:0012505">
    <property type="term" value="C:endomembrane system"/>
    <property type="evidence" value="ECO:0007669"/>
    <property type="project" value="UniProtKB-SubCell"/>
</dbReference>
<feature type="transmembrane region" description="Helical" evidence="5">
    <location>
        <begin position="39"/>
        <end position="59"/>
    </location>
</feature>
<evidence type="ECO:0000256" key="3">
    <source>
        <dbReference type="ARBA" id="ARBA00022989"/>
    </source>
</evidence>
<dbReference type="AlphaFoldDB" id="A0A931E2K3"/>